<evidence type="ECO:0000313" key="3">
    <source>
        <dbReference type="Proteomes" id="UP000054342"/>
    </source>
</evidence>
<feature type="compositionally biased region" description="Polar residues" evidence="1">
    <location>
        <begin position="180"/>
        <end position="199"/>
    </location>
</feature>
<name>A0A0D2EPE8_9EURO</name>
<dbReference type="GeneID" id="25327147"/>
<dbReference type="OrthoDB" id="4152598at2759"/>
<dbReference type="HOGENOM" id="CLU_1038313_0_0_1"/>
<reference evidence="2 3" key="1">
    <citation type="submission" date="2015-01" db="EMBL/GenBank/DDBJ databases">
        <title>The Genome Sequence of Exophiala xenobiotica CBS118157.</title>
        <authorList>
            <consortium name="The Broad Institute Genomics Platform"/>
            <person name="Cuomo C."/>
            <person name="de Hoog S."/>
            <person name="Gorbushina A."/>
            <person name="Stielow B."/>
            <person name="Teixiera M."/>
            <person name="Abouelleil A."/>
            <person name="Chapman S.B."/>
            <person name="Priest M."/>
            <person name="Young S.K."/>
            <person name="Wortman J."/>
            <person name="Nusbaum C."/>
            <person name="Birren B."/>
        </authorList>
    </citation>
    <scope>NUCLEOTIDE SEQUENCE [LARGE SCALE GENOMIC DNA]</scope>
    <source>
        <strain evidence="2 3">CBS 118157</strain>
    </source>
</reference>
<dbReference type="RefSeq" id="XP_013317174.1">
    <property type="nucleotide sequence ID" value="XM_013461720.1"/>
</dbReference>
<organism evidence="2 3">
    <name type="scientific">Exophiala xenobiotica</name>
    <dbReference type="NCBI Taxonomy" id="348802"/>
    <lineage>
        <taxon>Eukaryota</taxon>
        <taxon>Fungi</taxon>
        <taxon>Dikarya</taxon>
        <taxon>Ascomycota</taxon>
        <taxon>Pezizomycotina</taxon>
        <taxon>Eurotiomycetes</taxon>
        <taxon>Chaetothyriomycetidae</taxon>
        <taxon>Chaetothyriales</taxon>
        <taxon>Herpotrichiellaceae</taxon>
        <taxon>Exophiala</taxon>
    </lineage>
</organism>
<proteinExistence type="predicted"/>
<feature type="region of interest" description="Disordered" evidence="1">
    <location>
        <begin position="166"/>
        <end position="226"/>
    </location>
</feature>
<protein>
    <submittedName>
        <fullName evidence="2">Uncharacterized protein</fullName>
    </submittedName>
</protein>
<accession>A0A0D2EPE8</accession>
<dbReference type="EMBL" id="KN847319">
    <property type="protein sequence ID" value="KIW56590.1"/>
    <property type="molecule type" value="Genomic_DNA"/>
</dbReference>
<gene>
    <name evidence="2" type="ORF">PV05_05239</name>
</gene>
<dbReference type="AlphaFoldDB" id="A0A0D2EPE8"/>
<sequence>MSSTAVAQTPLSGPDEEPTIEPDLYRYITSLNEVPACYTRFFDALLIQRDSRAQFFYDLKTFREQPIIISLLEPGTKEGYQACTRNFVASRFAHPWCRINSDFKSGWTRATWVGRTKKESNDDKKERERLHRLLVPIWIAFRRRMFPDKEVLETWIAEDDERQRKRAAKEQAEAQLGAKSRNSFTGVANDPTSPSTTTYPELGFRLADNKPSQERPPASEPPASGAVTASQVFLGAAISGFVMSDKRVMKYVKKKFKNK</sequence>
<keyword evidence="3" id="KW-1185">Reference proteome</keyword>
<evidence type="ECO:0000256" key="1">
    <source>
        <dbReference type="SAM" id="MobiDB-lite"/>
    </source>
</evidence>
<evidence type="ECO:0000313" key="2">
    <source>
        <dbReference type="EMBL" id="KIW56590.1"/>
    </source>
</evidence>
<dbReference type="Proteomes" id="UP000054342">
    <property type="component" value="Unassembled WGS sequence"/>
</dbReference>